<protein>
    <submittedName>
        <fullName evidence="3">DUF1255 family protein</fullName>
    </submittedName>
</protein>
<gene>
    <name evidence="3" type="ORF">EC580_07220</name>
</gene>
<dbReference type="GO" id="GO:0016757">
    <property type="term" value="F:glycosyltransferase activity"/>
    <property type="evidence" value="ECO:0007669"/>
    <property type="project" value="UniProtKB-KW"/>
</dbReference>
<keyword evidence="1" id="KW-0328">Glycosyltransferase</keyword>
<dbReference type="EMBL" id="RIZI01000161">
    <property type="protein sequence ID" value="RNF62859.1"/>
    <property type="molecule type" value="Genomic_DNA"/>
</dbReference>
<reference evidence="3" key="1">
    <citation type="submission" date="2018-10" db="EMBL/GenBank/DDBJ databases">
        <title>Acidithiobacillus sulfuriphilus sp. nov.: an extremely acidophilic sulfur-oxidizing chemolithotroph isolated from a neutral pH environment.</title>
        <authorList>
            <person name="Falagan C."/>
            <person name="Moya-Beltran A."/>
            <person name="Quatrini R."/>
            <person name="Johnson D.B."/>
        </authorList>
    </citation>
    <scope>NUCLEOTIDE SEQUENCE [LARGE SCALE GENOMIC DNA]</scope>
    <source>
        <strain evidence="3">CJ-2</strain>
    </source>
</reference>
<sequence>MSMDGHIPVAALGKGSRLSLEGRRSERSVILADGSMHTLALLHPGTYTLQSDAGETLRILAGLAYYRQSGTESAQELREGDTLVIPAQQSYQLEVIEALDYLLTP</sequence>
<dbReference type="InterPro" id="IPR014710">
    <property type="entry name" value="RmlC-like_jellyroll"/>
</dbReference>
<keyword evidence="2" id="KW-0808">Transferase</keyword>
<evidence type="ECO:0000256" key="2">
    <source>
        <dbReference type="ARBA" id="ARBA00022679"/>
    </source>
</evidence>
<name>A0A3M8R301_9PROT</name>
<dbReference type="Pfam" id="PF06865">
    <property type="entry name" value="Ppnp"/>
    <property type="match status" value="1"/>
</dbReference>
<evidence type="ECO:0000256" key="1">
    <source>
        <dbReference type="ARBA" id="ARBA00022676"/>
    </source>
</evidence>
<dbReference type="OrthoDB" id="5297458at2"/>
<dbReference type="Gene3D" id="2.60.120.10">
    <property type="entry name" value="Jelly Rolls"/>
    <property type="match status" value="1"/>
</dbReference>
<dbReference type="SUPFAM" id="SSF51182">
    <property type="entry name" value="RmlC-like cupins"/>
    <property type="match status" value="1"/>
</dbReference>
<dbReference type="InterPro" id="IPR009664">
    <property type="entry name" value="Ppnp"/>
</dbReference>
<organism evidence="3">
    <name type="scientific">Acidithiobacillus sulfuriphilus</name>
    <dbReference type="NCBI Taxonomy" id="1867749"/>
    <lineage>
        <taxon>Bacteria</taxon>
        <taxon>Pseudomonadati</taxon>
        <taxon>Pseudomonadota</taxon>
        <taxon>Acidithiobacillia</taxon>
        <taxon>Acidithiobacillales</taxon>
        <taxon>Acidithiobacillaceae</taxon>
        <taxon>Acidithiobacillus</taxon>
    </lineage>
</organism>
<dbReference type="AlphaFoldDB" id="A0A3M8R301"/>
<evidence type="ECO:0000313" key="3">
    <source>
        <dbReference type="EMBL" id="RNF62859.1"/>
    </source>
</evidence>
<dbReference type="InterPro" id="IPR011051">
    <property type="entry name" value="RmlC_Cupin_sf"/>
</dbReference>
<comment type="caution">
    <text evidence="3">The sequence shown here is derived from an EMBL/GenBank/DDBJ whole genome shotgun (WGS) entry which is preliminary data.</text>
</comment>
<accession>A0A3M8R301</accession>
<proteinExistence type="predicted"/>